<dbReference type="EMBL" id="FMYP01000074">
    <property type="protein sequence ID" value="SDD03531.1"/>
    <property type="molecule type" value="Genomic_DNA"/>
</dbReference>
<evidence type="ECO:0000313" key="2">
    <source>
        <dbReference type="Proteomes" id="UP000199452"/>
    </source>
</evidence>
<sequence>MPKSLGKSMAILLVLRNNSASHTGYFRTTRRNYAASNNLFLAPSSNFEDFKAIHSSLDTYKQAS</sequence>
<proteinExistence type="predicted"/>
<reference evidence="1 2" key="1">
    <citation type="submission" date="2016-09" db="EMBL/GenBank/DDBJ databases">
        <authorList>
            <person name="Capua I."/>
            <person name="De Benedictis P."/>
            <person name="Joannis T."/>
            <person name="Lombin L.H."/>
            <person name="Cattoli G."/>
        </authorList>
    </citation>
    <scope>NUCLEOTIDE SEQUENCE [LARGE SCALE GENOMIC DNA]</scope>
    <source>
        <strain evidence="1 2">A7P-90m</strain>
    </source>
</reference>
<accession>A0A1G6RGG1</accession>
<dbReference type="AlphaFoldDB" id="A0A1G6RGG1"/>
<evidence type="ECO:0000313" key="1">
    <source>
        <dbReference type="EMBL" id="SDD03531.1"/>
    </source>
</evidence>
<gene>
    <name evidence="1" type="ORF">SAMN05216323_107410</name>
</gene>
<protein>
    <submittedName>
        <fullName evidence="1">Uncharacterized protein</fullName>
    </submittedName>
</protein>
<dbReference type="Proteomes" id="UP000199452">
    <property type="component" value="Unassembled WGS sequence"/>
</dbReference>
<name>A0A1G6RGG1_9BACT</name>
<organism evidence="1 2">
    <name type="scientific">Williamwhitmania taraxaci</name>
    <dbReference type="NCBI Taxonomy" id="1640674"/>
    <lineage>
        <taxon>Bacteria</taxon>
        <taxon>Pseudomonadati</taxon>
        <taxon>Bacteroidota</taxon>
        <taxon>Bacteroidia</taxon>
        <taxon>Bacteroidales</taxon>
        <taxon>Williamwhitmaniaceae</taxon>
        <taxon>Williamwhitmania</taxon>
    </lineage>
</organism>
<keyword evidence="2" id="KW-1185">Reference proteome</keyword>